<proteinExistence type="predicted"/>
<reference evidence="2" key="2">
    <citation type="journal article" date="2018" name="Mol. Plant Microbe Interact.">
        <title>Genome sequence resources for the wheat stripe rust pathogen (Puccinia striiformis f. sp. tritici) and the barley stripe rust pathogen (Puccinia striiformis f. sp. hordei).</title>
        <authorList>
            <person name="Xia C."/>
            <person name="Wang M."/>
            <person name="Yin C."/>
            <person name="Cornejo O.E."/>
            <person name="Hulbert S.H."/>
            <person name="Chen X."/>
        </authorList>
    </citation>
    <scope>NUCLEOTIDE SEQUENCE [LARGE SCALE GENOMIC DNA]</scope>
    <source>
        <strain evidence="2">93-210</strain>
    </source>
</reference>
<protein>
    <submittedName>
        <fullName evidence="1">Uncharacterized protein</fullName>
    </submittedName>
</protein>
<dbReference type="Proteomes" id="UP001060170">
    <property type="component" value="Chromosome 13"/>
</dbReference>
<evidence type="ECO:0000313" key="1">
    <source>
        <dbReference type="EMBL" id="KAI7940949.1"/>
    </source>
</evidence>
<keyword evidence="2" id="KW-1185">Reference proteome</keyword>
<organism evidence="1 2">
    <name type="scientific">Puccinia striiformis f. sp. tritici</name>
    <dbReference type="NCBI Taxonomy" id="168172"/>
    <lineage>
        <taxon>Eukaryota</taxon>
        <taxon>Fungi</taxon>
        <taxon>Dikarya</taxon>
        <taxon>Basidiomycota</taxon>
        <taxon>Pucciniomycotina</taxon>
        <taxon>Pucciniomycetes</taxon>
        <taxon>Pucciniales</taxon>
        <taxon>Pucciniaceae</taxon>
        <taxon>Puccinia</taxon>
    </lineage>
</organism>
<accession>A0ACC0DZT1</accession>
<reference evidence="2" key="1">
    <citation type="journal article" date="2018" name="BMC Genomics">
        <title>Genomic insights into host adaptation between the wheat stripe rust pathogen (Puccinia striiformis f. sp. tritici) and the barley stripe rust pathogen (Puccinia striiformis f. sp. hordei).</title>
        <authorList>
            <person name="Xia C."/>
            <person name="Wang M."/>
            <person name="Yin C."/>
            <person name="Cornejo O.E."/>
            <person name="Hulbert S.H."/>
            <person name="Chen X."/>
        </authorList>
    </citation>
    <scope>NUCLEOTIDE SEQUENCE [LARGE SCALE GENOMIC DNA]</scope>
    <source>
        <strain evidence="2">93-210</strain>
    </source>
</reference>
<dbReference type="EMBL" id="CM045877">
    <property type="protein sequence ID" value="KAI7940949.1"/>
    <property type="molecule type" value="Genomic_DNA"/>
</dbReference>
<reference evidence="1 2" key="3">
    <citation type="journal article" date="2022" name="Microbiol. Spectr.">
        <title>Folding features and dynamics of 3D genome architecture in plant fungal pathogens.</title>
        <authorList>
            <person name="Xia C."/>
        </authorList>
    </citation>
    <scope>NUCLEOTIDE SEQUENCE [LARGE SCALE GENOMIC DNA]</scope>
    <source>
        <strain evidence="1 2">93-210</strain>
    </source>
</reference>
<evidence type="ECO:0000313" key="2">
    <source>
        <dbReference type="Proteomes" id="UP001060170"/>
    </source>
</evidence>
<comment type="caution">
    <text evidence="1">The sequence shown here is derived from an EMBL/GenBank/DDBJ whole genome shotgun (WGS) entry which is preliminary data.</text>
</comment>
<name>A0ACC0DZT1_9BASI</name>
<sequence>MARSLSLVQGLFHNEALQWNTLNNLLFTRDLENLMKAVKEQYNAKDPMKRFSVSLRSNGFELITSNYMCGVKINRPTSDSSCSNLIKHASNCLWKQSESRSIESLAAVGIGGTGDIDPREVPQLCAVWCAEAARPFTTLVDASHRAILHPTVLKNLPARRTVLKDIHMMYSGIQQSLKSVLNEHQGALY</sequence>
<gene>
    <name evidence="1" type="ORF">MJO28_013234</name>
</gene>